<keyword evidence="3" id="KW-1185">Reference proteome</keyword>
<name>A0A7S8CCV0_9BACI</name>
<organism evidence="2 3">
    <name type="scientific">Mangrovibacillus cuniculi</name>
    <dbReference type="NCBI Taxonomy" id="2593652"/>
    <lineage>
        <taxon>Bacteria</taxon>
        <taxon>Bacillati</taxon>
        <taxon>Bacillota</taxon>
        <taxon>Bacilli</taxon>
        <taxon>Bacillales</taxon>
        <taxon>Bacillaceae</taxon>
        <taxon>Mangrovibacillus</taxon>
    </lineage>
</organism>
<dbReference type="PANTHER" id="PTHR12993">
    <property type="entry name" value="N-ACETYLGLUCOSAMINYL-PHOSPHATIDYLINOSITOL DE-N-ACETYLASE-RELATED"/>
    <property type="match status" value="1"/>
</dbReference>
<evidence type="ECO:0000313" key="2">
    <source>
        <dbReference type="EMBL" id="QPC47654.1"/>
    </source>
</evidence>
<dbReference type="SUPFAM" id="SSF102588">
    <property type="entry name" value="LmbE-like"/>
    <property type="match status" value="1"/>
</dbReference>
<accession>A0A7S8CCV0</accession>
<protein>
    <submittedName>
        <fullName evidence="2">PIG-L family deacetylase</fullName>
    </submittedName>
</protein>
<dbReference type="Pfam" id="PF02585">
    <property type="entry name" value="PIG-L"/>
    <property type="match status" value="1"/>
</dbReference>
<evidence type="ECO:0000256" key="1">
    <source>
        <dbReference type="ARBA" id="ARBA00001947"/>
    </source>
</evidence>
<evidence type="ECO:0000313" key="3">
    <source>
        <dbReference type="Proteomes" id="UP000593626"/>
    </source>
</evidence>
<dbReference type="InterPro" id="IPR024078">
    <property type="entry name" value="LmbE-like_dom_sf"/>
</dbReference>
<dbReference type="Gene3D" id="3.40.50.10320">
    <property type="entry name" value="LmbE-like"/>
    <property type="match status" value="1"/>
</dbReference>
<dbReference type="RefSeq" id="WP_239672329.1">
    <property type="nucleotide sequence ID" value="NZ_CP049742.1"/>
</dbReference>
<dbReference type="AlphaFoldDB" id="A0A7S8CCV0"/>
<dbReference type="PANTHER" id="PTHR12993:SF11">
    <property type="entry name" value="N-ACETYLGLUCOSAMINYL-PHOSPHATIDYLINOSITOL DE-N-ACETYLASE"/>
    <property type="match status" value="1"/>
</dbReference>
<proteinExistence type="predicted"/>
<dbReference type="EMBL" id="CP049742">
    <property type="protein sequence ID" value="QPC47654.1"/>
    <property type="molecule type" value="Genomic_DNA"/>
</dbReference>
<comment type="cofactor">
    <cofactor evidence="1">
        <name>Zn(2+)</name>
        <dbReference type="ChEBI" id="CHEBI:29105"/>
    </cofactor>
</comment>
<reference evidence="2 3" key="1">
    <citation type="submission" date="2019-07" db="EMBL/GenBank/DDBJ databases">
        <title>Genome sequence of 2 isolates from Red Sea Mangroves.</title>
        <authorList>
            <person name="Sefrji F."/>
            <person name="Michoud G."/>
            <person name="Merlino G."/>
            <person name="Daffonchio D."/>
        </authorList>
    </citation>
    <scope>NUCLEOTIDE SEQUENCE [LARGE SCALE GENOMIC DNA]</scope>
    <source>
        <strain evidence="2 3">R1DC41</strain>
    </source>
</reference>
<dbReference type="Proteomes" id="UP000593626">
    <property type="component" value="Chromosome"/>
</dbReference>
<dbReference type="GO" id="GO:0016811">
    <property type="term" value="F:hydrolase activity, acting on carbon-nitrogen (but not peptide) bonds, in linear amides"/>
    <property type="evidence" value="ECO:0007669"/>
    <property type="project" value="TreeGrafter"/>
</dbReference>
<dbReference type="KEGG" id="mcui:G8O30_12165"/>
<sequence>MNILVIAPHPDDEVLGVGGTIAKHKENGENVYICIVTKGMAPMFNEESVEQVRNEAIEAHKLLGVENTFFLDFPAVLLEESPKYKLNAAIIKVLEKVKPDIVYLPHRGDIHLDHKIVFDASMVALRPVGEFKVKEIYSYETLSETEWDAPNTTNAFMPNTWVDITQFIDVKKSAMSVFKSQVHSFPHPRSIQALENLSKYRGSNMGLKNAEAFMTIRRLV</sequence>
<gene>
    <name evidence="2" type="ORF">G8O30_12165</name>
</gene>
<dbReference type="InterPro" id="IPR003737">
    <property type="entry name" value="GlcNAc_PI_deacetylase-related"/>
</dbReference>